<evidence type="ECO:0000259" key="3">
    <source>
        <dbReference type="Pfam" id="PF00588"/>
    </source>
</evidence>
<evidence type="ECO:0000313" key="5">
    <source>
        <dbReference type="Proteomes" id="UP000792457"/>
    </source>
</evidence>
<dbReference type="Pfam" id="PF00588">
    <property type="entry name" value="SpoU_methylase"/>
    <property type="match status" value="1"/>
</dbReference>
<dbReference type="InterPro" id="IPR029028">
    <property type="entry name" value="Alpha/beta_knot_MTases"/>
</dbReference>
<organism evidence="4 5">
    <name type="scientific">Ladona fulva</name>
    <name type="common">Scarce chaser dragonfly</name>
    <name type="synonym">Libellula fulva</name>
    <dbReference type="NCBI Taxonomy" id="123851"/>
    <lineage>
        <taxon>Eukaryota</taxon>
        <taxon>Metazoa</taxon>
        <taxon>Ecdysozoa</taxon>
        <taxon>Arthropoda</taxon>
        <taxon>Hexapoda</taxon>
        <taxon>Insecta</taxon>
        <taxon>Pterygota</taxon>
        <taxon>Palaeoptera</taxon>
        <taxon>Odonata</taxon>
        <taxon>Epiprocta</taxon>
        <taxon>Anisoptera</taxon>
        <taxon>Libelluloidea</taxon>
        <taxon>Libellulidae</taxon>
        <taxon>Ladona</taxon>
    </lineage>
</organism>
<feature type="domain" description="tRNA/rRNA methyltransferase SpoU type" evidence="3">
    <location>
        <begin position="218"/>
        <end position="375"/>
    </location>
</feature>
<dbReference type="PANTHER" id="PTHR43191:SF2">
    <property type="entry name" value="RRNA METHYLTRANSFERASE 3, MITOCHONDRIAL"/>
    <property type="match status" value="1"/>
</dbReference>
<dbReference type="Gene3D" id="3.40.1280.10">
    <property type="match status" value="1"/>
</dbReference>
<dbReference type="EMBL" id="KZ308818">
    <property type="protein sequence ID" value="KAG8234485.1"/>
    <property type="molecule type" value="Genomic_DNA"/>
</dbReference>
<dbReference type="SUPFAM" id="SSF75217">
    <property type="entry name" value="alpha/beta knot"/>
    <property type="match status" value="1"/>
</dbReference>
<dbReference type="GO" id="GO:0006396">
    <property type="term" value="P:RNA processing"/>
    <property type="evidence" value="ECO:0007669"/>
    <property type="project" value="InterPro"/>
</dbReference>
<dbReference type="InterPro" id="IPR051259">
    <property type="entry name" value="rRNA_Methyltransferase"/>
</dbReference>
<dbReference type="Proteomes" id="UP000792457">
    <property type="component" value="Unassembled WGS sequence"/>
</dbReference>
<keyword evidence="5" id="KW-1185">Reference proteome</keyword>
<proteinExistence type="predicted"/>
<name>A0A8K0P3G8_LADFU</name>
<dbReference type="InterPro" id="IPR001537">
    <property type="entry name" value="SpoU_MeTrfase"/>
</dbReference>
<dbReference type="Gene3D" id="3.30.1330.30">
    <property type="match status" value="1"/>
</dbReference>
<reference evidence="4" key="2">
    <citation type="submission" date="2017-10" db="EMBL/GenBank/DDBJ databases">
        <title>Ladona fulva Genome sequencing and assembly.</title>
        <authorList>
            <person name="Murali S."/>
            <person name="Richards S."/>
            <person name="Bandaranaike D."/>
            <person name="Bellair M."/>
            <person name="Blankenburg K."/>
            <person name="Chao H."/>
            <person name="Dinh H."/>
            <person name="Doddapaneni H."/>
            <person name="Dugan-Rocha S."/>
            <person name="Elkadiri S."/>
            <person name="Gnanaolivu R."/>
            <person name="Hernandez B."/>
            <person name="Skinner E."/>
            <person name="Javaid M."/>
            <person name="Lee S."/>
            <person name="Li M."/>
            <person name="Ming W."/>
            <person name="Munidasa M."/>
            <person name="Muniz J."/>
            <person name="Nguyen L."/>
            <person name="Hughes D."/>
            <person name="Osuji N."/>
            <person name="Pu L.-L."/>
            <person name="Puazo M."/>
            <person name="Qu C."/>
            <person name="Quiroz J."/>
            <person name="Raj R."/>
            <person name="Weissenberger G."/>
            <person name="Xin Y."/>
            <person name="Zou X."/>
            <person name="Han Y."/>
            <person name="Worley K."/>
            <person name="Muzny D."/>
            <person name="Gibbs R."/>
        </authorList>
    </citation>
    <scope>NUCLEOTIDE SEQUENCE</scope>
    <source>
        <strain evidence="4">Sampled in the wild</strain>
    </source>
</reference>
<gene>
    <name evidence="4" type="ORF">J437_LFUL014605</name>
</gene>
<keyword evidence="2" id="KW-0808">Transferase</keyword>
<evidence type="ECO:0000256" key="1">
    <source>
        <dbReference type="ARBA" id="ARBA00022603"/>
    </source>
</evidence>
<dbReference type="AlphaFoldDB" id="A0A8K0P3G8"/>
<evidence type="ECO:0000313" key="4">
    <source>
        <dbReference type="EMBL" id="KAG8234485.1"/>
    </source>
</evidence>
<evidence type="ECO:0000256" key="2">
    <source>
        <dbReference type="ARBA" id="ARBA00022679"/>
    </source>
</evidence>
<reference evidence="4" key="1">
    <citation type="submission" date="2013-04" db="EMBL/GenBank/DDBJ databases">
        <authorList>
            <person name="Qu J."/>
            <person name="Murali S.C."/>
            <person name="Bandaranaike D."/>
            <person name="Bellair M."/>
            <person name="Blankenburg K."/>
            <person name="Chao H."/>
            <person name="Dinh H."/>
            <person name="Doddapaneni H."/>
            <person name="Downs B."/>
            <person name="Dugan-Rocha S."/>
            <person name="Elkadiri S."/>
            <person name="Gnanaolivu R.D."/>
            <person name="Hernandez B."/>
            <person name="Javaid M."/>
            <person name="Jayaseelan J.C."/>
            <person name="Lee S."/>
            <person name="Li M."/>
            <person name="Ming W."/>
            <person name="Munidasa M."/>
            <person name="Muniz J."/>
            <person name="Nguyen L."/>
            <person name="Ongeri F."/>
            <person name="Osuji N."/>
            <person name="Pu L.-L."/>
            <person name="Puazo M."/>
            <person name="Qu C."/>
            <person name="Quiroz J."/>
            <person name="Raj R."/>
            <person name="Weissenberger G."/>
            <person name="Xin Y."/>
            <person name="Zou X."/>
            <person name="Han Y."/>
            <person name="Richards S."/>
            <person name="Worley K."/>
            <person name="Muzny D."/>
            <person name="Gibbs R."/>
        </authorList>
    </citation>
    <scope>NUCLEOTIDE SEQUENCE</scope>
    <source>
        <strain evidence="4">Sampled in the wild</strain>
    </source>
</reference>
<dbReference type="OrthoDB" id="270651at2759"/>
<dbReference type="GO" id="GO:0008173">
    <property type="term" value="F:RNA methyltransferase activity"/>
    <property type="evidence" value="ECO:0007669"/>
    <property type="project" value="InterPro"/>
</dbReference>
<sequence length="398" mass="44393">MLSSIKTMSLISVSCRRCMLLGKYCGPLEIYYNRKIPLYGVRYAGNLSKNTVNENMPLQGSNVKVFVKFFTNLSNMKGQLTETDLDPELCDGNNASEDSDGENVPPYIKLQDNDKTLGKAMVAVHSKRNKINRTEILLEGTRLISEAIKHGLVPKQVYFSRFVDVKKIPWPTIDFKMYKVPYRTIKLWSSLKTSPGVLAIFELPAMESKDENFNSIPLIIVCDNIRDPGNLGSILRVAAGVGCHSVLLTKGCVDLWDPKVLRSGAGAHFVLPVHQNCTWEKIRDYMHTESPVVLADSQVSSKKSSNSVPLHQYHLVDYCDAWKTSSPIILVLGGETEGLSKEACELAESCDGIRVHIPLSNDIESLNTATALGVISFEIKRQYHKWTEVDEPLLKETG</sequence>
<comment type="caution">
    <text evidence="4">The sequence shown here is derived from an EMBL/GenBank/DDBJ whole genome shotgun (WGS) entry which is preliminary data.</text>
</comment>
<dbReference type="GO" id="GO:0003723">
    <property type="term" value="F:RNA binding"/>
    <property type="evidence" value="ECO:0007669"/>
    <property type="project" value="InterPro"/>
</dbReference>
<protein>
    <recommendedName>
        <fullName evidence="3">tRNA/rRNA methyltransferase SpoU type domain-containing protein</fullName>
    </recommendedName>
</protein>
<dbReference type="GO" id="GO:0032259">
    <property type="term" value="P:methylation"/>
    <property type="evidence" value="ECO:0007669"/>
    <property type="project" value="UniProtKB-KW"/>
</dbReference>
<dbReference type="InterPro" id="IPR029064">
    <property type="entry name" value="Ribosomal_eL30-like_sf"/>
</dbReference>
<accession>A0A8K0P3G8</accession>
<dbReference type="PANTHER" id="PTHR43191">
    <property type="entry name" value="RRNA METHYLTRANSFERASE 3"/>
    <property type="match status" value="1"/>
</dbReference>
<dbReference type="CDD" id="cd18106">
    <property type="entry name" value="SpoU-like_RNMTL1"/>
    <property type="match status" value="1"/>
</dbReference>
<keyword evidence="1" id="KW-0489">Methyltransferase</keyword>
<dbReference type="SUPFAM" id="SSF55315">
    <property type="entry name" value="L30e-like"/>
    <property type="match status" value="1"/>
</dbReference>
<dbReference type="InterPro" id="IPR029026">
    <property type="entry name" value="tRNA_m1G_MTases_N"/>
</dbReference>